<evidence type="ECO:0000313" key="6">
    <source>
        <dbReference type="Proteomes" id="UP000510647"/>
    </source>
</evidence>
<dbReference type="PANTHER" id="PTHR10073">
    <property type="entry name" value="DNA MISMATCH REPAIR PROTEIN MLH, PMS, MUTL"/>
    <property type="match status" value="1"/>
</dbReference>
<proteinExistence type="inferred from homology"/>
<dbReference type="GO" id="GO:0032300">
    <property type="term" value="C:mismatch repair complex"/>
    <property type="evidence" value="ECO:0007669"/>
    <property type="project" value="InterPro"/>
</dbReference>
<feature type="domain" description="DNA mismatch repair protein S5" evidence="4">
    <location>
        <begin position="237"/>
        <end position="364"/>
    </location>
</feature>
<dbReference type="InterPro" id="IPR020568">
    <property type="entry name" value="Ribosomal_Su5_D2-typ_SF"/>
</dbReference>
<organism evidence="5 6">
    <name type="scientific">Torulaspora globosa</name>
    <dbReference type="NCBI Taxonomy" id="48254"/>
    <lineage>
        <taxon>Eukaryota</taxon>
        <taxon>Fungi</taxon>
        <taxon>Dikarya</taxon>
        <taxon>Ascomycota</taxon>
        <taxon>Saccharomycotina</taxon>
        <taxon>Saccharomycetes</taxon>
        <taxon>Saccharomycetales</taxon>
        <taxon>Saccharomycetaceae</taxon>
        <taxon>Torulaspora</taxon>
    </lineage>
</organism>
<evidence type="ECO:0000256" key="2">
    <source>
        <dbReference type="ARBA" id="ARBA00022763"/>
    </source>
</evidence>
<dbReference type="InterPro" id="IPR037198">
    <property type="entry name" value="MutL_C_sf"/>
</dbReference>
<evidence type="ECO:0008006" key="7">
    <source>
        <dbReference type="Google" id="ProtNLM"/>
    </source>
</evidence>
<sequence>MPGIHRLDAKVLKVLRSQSSTVSLALAVTELVENSIDAEATEVRVVIDVGRASFMVCDNGKGMYPADLDQLGLHNVTSKISSIQDLKRLNSYGFRGEAIACIASVSHVTVASKVETLDTGRIRTLPHASQMFTERAGYSSMILEPFSMEEHGTKILVEDLLYNVPVRRRIIQSDPLYKTQMAIKENLFRLLVLHPEIQLQVDYISDSDDIRTLFASKNVSGQLTPHQKLSYVFLNTFGTVVPLESLRRVSAMYRKFKLNGIISKNAVRTRDFQLVYVNGREYHNVSILKMIDNLFQTTVFENINRTDVKSVGKSYANHAVVILDIRCPPNIDDLLQDRSKKLLLTSNANVLHPLILKVIDSFLSHEGYAHSSVQDLDGVENSKLLRRQHERMKATLSWQIKISKVDSGEIGGRIDRERRTVRSGKKHILSKTLNKNVKRKRTQSPLASVSRPSSSLRLPELNDCGSGLFLNADYEYNISRSSLVNAEVINQIGKKFILLKMWPEKDNCKPNIVVADQHASDERIKLETYLKDFINEVLTGTIQTQSINGCAIEVSHTELELFRYFKEEFFSWGISYHFNHSSESASLLITSLPHILNQKFDGDKSYLKGVLQQMVQDMKSLKRLPISNRKIHDNANGNNHHEWTKYYSCIPDVFREILKSKACRSAIMFGDTLSKAECSFLIKKLAECWMPFQCAHGRPSIVPLAQLETSENEDQSMIAFQRSFCLDYDVE</sequence>
<dbReference type="InterPro" id="IPR036890">
    <property type="entry name" value="HATPase_C_sf"/>
</dbReference>
<dbReference type="Pfam" id="PF13589">
    <property type="entry name" value="HATPase_c_3"/>
    <property type="match status" value="1"/>
</dbReference>
<dbReference type="InterPro" id="IPR042121">
    <property type="entry name" value="MutL_C_regsub"/>
</dbReference>
<dbReference type="SMART" id="SM00853">
    <property type="entry name" value="MutL_C"/>
    <property type="match status" value="1"/>
</dbReference>
<dbReference type="Gene3D" id="3.30.230.10">
    <property type="match status" value="1"/>
</dbReference>
<dbReference type="PANTHER" id="PTHR10073:SF47">
    <property type="entry name" value="DNA MISMATCH REPAIR PROTEIN MLH3"/>
    <property type="match status" value="1"/>
</dbReference>
<dbReference type="GO" id="GO:0006298">
    <property type="term" value="P:mismatch repair"/>
    <property type="evidence" value="ECO:0007669"/>
    <property type="project" value="InterPro"/>
</dbReference>
<dbReference type="Gene3D" id="3.30.1370.100">
    <property type="entry name" value="MutL, C-terminal domain, regulatory subdomain"/>
    <property type="match status" value="1"/>
</dbReference>
<accession>A0A7H9HY87</accession>
<dbReference type="InterPro" id="IPR013507">
    <property type="entry name" value="DNA_mismatch_S5_2-like"/>
</dbReference>
<name>A0A7H9HY87_9SACH</name>
<dbReference type="InterPro" id="IPR002099">
    <property type="entry name" value="MutL/Mlh/PMS"/>
</dbReference>
<dbReference type="EMBL" id="CP059272">
    <property type="protein sequence ID" value="QLQ81422.1"/>
    <property type="molecule type" value="Genomic_DNA"/>
</dbReference>
<dbReference type="InterPro" id="IPR014790">
    <property type="entry name" value="MutL_C"/>
</dbReference>
<dbReference type="NCBIfam" id="TIGR00585">
    <property type="entry name" value="mutl"/>
    <property type="match status" value="1"/>
</dbReference>
<evidence type="ECO:0000313" key="5">
    <source>
        <dbReference type="EMBL" id="QLQ81422.1"/>
    </source>
</evidence>
<dbReference type="OrthoDB" id="429932at2759"/>
<dbReference type="Gene3D" id="3.30.565.10">
    <property type="entry name" value="Histidine kinase-like ATPase, C-terminal domain"/>
    <property type="match status" value="1"/>
</dbReference>
<dbReference type="SMART" id="SM01340">
    <property type="entry name" value="DNA_mis_repair"/>
    <property type="match status" value="1"/>
</dbReference>
<dbReference type="GO" id="GO:0030983">
    <property type="term" value="F:mismatched DNA binding"/>
    <property type="evidence" value="ECO:0007669"/>
    <property type="project" value="InterPro"/>
</dbReference>
<evidence type="ECO:0000256" key="1">
    <source>
        <dbReference type="ARBA" id="ARBA00006082"/>
    </source>
</evidence>
<dbReference type="Proteomes" id="UP000510647">
    <property type="component" value="Chromosome 6"/>
</dbReference>
<comment type="similarity">
    <text evidence="1">Belongs to the DNA mismatch repair MutL/HexB family.</text>
</comment>
<feature type="domain" description="MutL C-terminal dimerisation" evidence="3">
    <location>
        <begin position="488"/>
        <end position="673"/>
    </location>
</feature>
<evidence type="ECO:0000259" key="3">
    <source>
        <dbReference type="SMART" id="SM00853"/>
    </source>
</evidence>
<dbReference type="GO" id="GO:0005524">
    <property type="term" value="F:ATP binding"/>
    <property type="evidence" value="ECO:0007669"/>
    <property type="project" value="InterPro"/>
</dbReference>
<gene>
    <name evidence="5" type="ORF">HG537_0F01830</name>
</gene>
<protein>
    <recommendedName>
        <fullName evidence="7">MutL C-terminal dimerisation domain-containing protein</fullName>
    </recommendedName>
</protein>
<keyword evidence="2" id="KW-0227">DNA damage</keyword>
<dbReference type="GO" id="GO:0061982">
    <property type="term" value="P:meiosis I cell cycle process"/>
    <property type="evidence" value="ECO:0007669"/>
    <property type="project" value="UniProtKB-ARBA"/>
</dbReference>
<dbReference type="SUPFAM" id="SSF118116">
    <property type="entry name" value="DNA mismatch repair protein MutL"/>
    <property type="match status" value="1"/>
</dbReference>
<dbReference type="InterPro" id="IPR042120">
    <property type="entry name" value="MutL_C_dimsub"/>
</dbReference>
<dbReference type="GO" id="GO:0140664">
    <property type="term" value="F:ATP-dependent DNA damage sensor activity"/>
    <property type="evidence" value="ECO:0007669"/>
    <property type="project" value="InterPro"/>
</dbReference>
<dbReference type="Gene3D" id="3.30.1540.20">
    <property type="entry name" value="MutL, C-terminal domain, dimerisation subdomain"/>
    <property type="match status" value="1"/>
</dbReference>
<dbReference type="AlphaFoldDB" id="A0A7H9HY87"/>
<dbReference type="InterPro" id="IPR014721">
    <property type="entry name" value="Ribsml_uS5_D2-typ_fold_subgr"/>
</dbReference>
<keyword evidence="6" id="KW-1185">Reference proteome</keyword>
<dbReference type="InterPro" id="IPR038973">
    <property type="entry name" value="MutL/Mlh/Pms-like"/>
</dbReference>
<reference evidence="5 6" key="1">
    <citation type="submission" date="2020-06" db="EMBL/GenBank/DDBJ databases">
        <title>The yeast mating-type switching endonuclease HO is a domesticated member of an unorthodox homing genetic element family.</title>
        <authorList>
            <person name="Coughlan A.Y."/>
            <person name="Lombardi L."/>
            <person name="Braun-Galleani S."/>
            <person name="Martos A.R."/>
            <person name="Galeote V."/>
            <person name="Bigey F."/>
            <person name="Dequin S."/>
            <person name="Byrne K.P."/>
            <person name="Wolfe K.H."/>
        </authorList>
    </citation>
    <scope>NUCLEOTIDE SEQUENCE [LARGE SCALE GENOMIC DNA]</scope>
    <source>
        <strain evidence="5 6">CBS2947</strain>
    </source>
</reference>
<dbReference type="SUPFAM" id="SSF54211">
    <property type="entry name" value="Ribosomal protein S5 domain 2-like"/>
    <property type="match status" value="1"/>
</dbReference>
<dbReference type="GO" id="GO:0016887">
    <property type="term" value="F:ATP hydrolysis activity"/>
    <property type="evidence" value="ECO:0007669"/>
    <property type="project" value="InterPro"/>
</dbReference>
<dbReference type="SUPFAM" id="SSF55874">
    <property type="entry name" value="ATPase domain of HSP90 chaperone/DNA topoisomerase II/histidine kinase"/>
    <property type="match status" value="1"/>
</dbReference>
<evidence type="ECO:0000259" key="4">
    <source>
        <dbReference type="SMART" id="SM01340"/>
    </source>
</evidence>